<comment type="caution">
    <text evidence="2">The sequence shown here is derived from an EMBL/GenBank/DDBJ whole genome shotgun (WGS) entry which is preliminary data.</text>
</comment>
<accession>X0VMV6</accession>
<dbReference type="GO" id="GO:0008137">
    <property type="term" value="F:NADH dehydrogenase (ubiquinone) activity"/>
    <property type="evidence" value="ECO:0007669"/>
    <property type="project" value="InterPro"/>
</dbReference>
<feature type="transmembrane region" description="Helical" evidence="1">
    <location>
        <begin position="90"/>
        <end position="112"/>
    </location>
</feature>
<feature type="transmembrane region" description="Helical" evidence="1">
    <location>
        <begin position="57"/>
        <end position="78"/>
    </location>
</feature>
<feature type="transmembrane region" description="Helical" evidence="1">
    <location>
        <begin position="33"/>
        <end position="51"/>
    </location>
</feature>
<organism evidence="2">
    <name type="scientific">marine sediment metagenome</name>
    <dbReference type="NCBI Taxonomy" id="412755"/>
    <lineage>
        <taxon>unclassified sequences</taxon>
        <taxon>metagenomes</taxon>
        <taxon>ecological metagenomes</taxon>
    </lineage>
</organism>
<keyword evidence="1" id="KW-0812">Transmembrane</keyword>
<feature type="transmembrane region" description="Helical" evidence="1">
    <location>
        <begin position="6"/>
        <end position="26"/>
    </location>
</feature>
<evidence type="ECO:0008006" key="3">
    <source>
        <dbReference type="Google" id="ProtNLM"/>
    </source>
</evidence>
<feature type="non-terminal residue" evidence="2">
    <location>
        <position position="153"/>
    </location>
</feature>
<dbReference type="AlphaFoldDB" id="X0VMV6"/>
<reference evidence="2" key="1">
    <citation type="journal article" date="2014" name="Front. Microbiol.">
        <title>High frequency of phylogenetically diverse reductive dehalogenase-homologous genes in deep subseafloor sedimentary metagenomes.</title>
        <authorList>
            <person name="Kawai M."/>
            <person name="Futagami T."/>
            <person name="Toyoda A."/>
            <person name="Takaki Y."/>
            <person name="Nishi S."/>
            <person name="Hori S."/>
            <person name="Arai W."/>
            <person name="Tsubouchi T."/>
            <person name="Morono Y."/>
            <person name="Uchiyama I."/>
            <person name="Ito T."/>
            <person name="Fujiyama A."/>
            <person name="Inagaki F."/>
            <person name="Takami H."/>
        </authorList>
    </citation>
    <scope>NUCLEOTIDE SEQUENCE</scope>
    <source>
        <strain evidence="2">Expedition CK06-06</strain>
    </source>
</reference>
<keyword evidence="1" id="KW-0472">Membrane</keyword>
<dbReference type="PANTHER" id="PTHR33269">
    <property type="entry name" value="NADH-UBIQUINONE OXIDOREDUCTASE CHAIN 6"/>
    <property type="match status" value="1"/>
</dbReference>
<evidence type="ECO:0000313" key="2">
    <source>
        <dbReference type="EMBL" id="GAG19724.1"/>
    </source>
</evidence>
<protein>
    <recommendedName>
        <fullName evidence="3">NADH-quinone oxidoreductase subunit J</fullName>
    </recommendedName>
</protein>
<dbReference type="EMBL" id="BARS01034213">
    <property type="protein sequence ID" value="GAG19724.1"/>
    <property type="molecule type" value="Genomic_DNA"/>
</dbReference>
<evidence type="ECO:0000256" key="1">
    <source>
        <dbReference type="SAM" id="Phobius"/>
    </source>
</evidence>
<sequence length="153" mass="16056">MEDVGSVVAFWALSVVTVGAALMVVAVRNLIHAVLFLILSFIGVAGLYITLSADFVAITQILIYVGAISVLILFAVLLTPRAARDNAETFLQVPGLVLAALVGVTIGAVVLVTDWNEATRGPFSETAEAIGEALLDKYVLPFEIASVLLLAAM</sequence>
<proteinExistence type="predicted"/>
<gene>
    <name evidence="2" type="ORF">S01H1_52891</name>
</gene>
<dbReference type="PANTHER" id="PTHR33269:SF17">
    <property type="entry name" value="NADH-UBIQUINONE OXIDOREDUCTASE CHAIN 6"/>
    <property type="match status" value="1"/>
</dbReference>
<dbReference type="Gene3D" id="1.20.120.1200">
    <property type="entry name" value="NADH-ubiquinone/plastoquinone oxidoreductase chain 6, subunit NuoJ"/>
    <property type="match status" value="1"/>
</dbReference>
<dbReference type="Pfam" id="PF00499">
    <property type="entry name" value="Oxidored_q3"/>
    <property type="match status" value="1"/>
</dbReference>
<keyword evidence="1" id="KW-1133">Transmembrane helix</keyword>
<dbReference type="InterPro" id="IPR001457">
    <property type="entry name" value="NADH_UbQ/plastoQ_OxRdtase_su6"/>
</dbReference>
<name>X0VMV6_9ZZZZ</name>
<dbReference type="InterPro" id="IPR042106">
    <property type="entry name" value="Nuo/plastoQ_OxRdtase_6_NuoJ"/>
</dbReference>